<organism evidence="1 2">
    <name type="scientific">Puccinia sorghi</name>
    <dbReference type="NCBI Taxonomy" id="27349"/>
    <lineage>
        <taxon>Eukaryota</taxon>
        <taxon>Fungi</taxon>
        <taxon>Dikarya</taxon>
        <taxon>Basidiomycota</taxon>
        <taxon>Pucciniomycotina</taxon>
        <taxon>Pucciniomycetes</taxon>
        <taxon>Pucciniales</taxon>
        <taxon>Pucciniaceae</taxon>
        <taxon>Puccinia</taxon>
    </lineage>
</organism>
<name>A0A0L6URJ4_9BASI</name>
<evidence type="ECO:0000313" key="1">
    <source>
        <dbReference type="EMBL" id="KNZ51144.1"/>
    </source>
</evidence>
<dbReference type="Proteomes" id="UP000037035">
    <property type="component" value="Unassembled WGS sequence"/>
</dbReference>
<accession>A0A0L6URJ4</accession>
<comment type="caution">
    <text evidence="1">The sequence shown here is derived from an EMBL/GenBank/DDBJ whole genome shotgun (WGS) entry which is preliminary data.</text>
</comment>
<gene>
    <name evidence="1" type="ORF">VP01_4070g1</name>
</gene>
<evidence type="ECO:0000313" key="2">
    <source>
        <dbReference type="Proteomes" id="UP000037035"/>
    </source>
</evidence>
<reference evidence="1 2" key="1">
    <citation type="submission" date="2015-08" db="EMBL/GenBank/DDBJ databases">
        <title>Next Generation Sequencing and Analysis of the Genome of Puccinia sorghi L Schw, the Causal Agent of Maize Common Rust.</title>
        <authorList>
            <person name="Rochi L."/>
            <person name="Burguener G."/>
            <person name="Darino M."/>
            <person name="Turjanski A."/>
            <person name="Kreff E."/>
            <person name="Dieguez M.J."/>
            <person name="Sacco F."/>
        </authorList>
    </citation>
    <scope>NUCLEOTIDE SEQUENCE [LARGE SCALE GENOMIC DNA]</scope>
    <source>
        <strain evidence="1 2">RO10H11247</strain>
    </source>
</reference>
<dbReference type="AlphaFoldDB" id="A0A0L6URJ4"/>
<proteinExistence type="predicted"/>
<dbReference type="VEuPathDB" id="FungiDB:VP01_4070g1"/>
<sequence>MGIWLQSDPNYQPVCLAMNYYFSSSGLESSAKSSDDFNSPQQCNSDLFQIDEPILKKNPISNPASFKIDTTLNNHHPFPFECAISFNLFCSEKNPKAKKMACIPLKPHSNLLVAFFPNNNMNLDGFQELVENKFEKDFSKIVCMIIYGPKSDSLTISWSGEILRNKKLPKASPHLICDATSFDRWISEISDSVHVKGGIIVWMDNPWDFKIKIQHENLLVSVLSYIMIDLDIHKEEIYKKYSMKKDYDEIHPVYLDPFNPNCFIILTLGSVKRWGKKPCARVPGISLISPPADIEFLTKRKDSPLKAPTVESHTTSSIMELTKWLVNQAHHKKSTSPSSKYGGTKDSMHNYLELMSIAIHKHKKILEISD</sequence>
<dbReference type="OrthoDB" id="10509337at2759"/>
<dbReference type="EMBL" id="LAVV01009136">
    <property type="protein sequence ID" value="KNZ51144.1"/>
    <property type="molecule type" value="Genomic_DNA"/>
</dbReference>
<protein>
    <submittedName>
        <fullName evidence="1">Uncharacterized protein</fullName>
    </submittedName>
</protein>
<keyword evidence="2" id="KW-1185">Reference proteome</keyword>